<feature type="domain" description="FlgO" evidence="2">
    <location>
        <begin position="85"/>
        <end position="214"/>
    </location>
</feature>
<accession>A0AA37S0U6</accession>
<evidence type="ECO:0000313" key="3">
    <source>
        <dbReference type="EMBL" id="GLQ01687.1"/>
    </source>
</evidence>
<keyword evidence="4" id="KW-1185">Reference proteome</keyword>
<evidence type="ECO:0000256" key="1">
    <source>
        <dbReference type="SAM" id="SignalP"/>
    </source>
</evidence>
<gene>
    <name evidence="3" type="ORF">GCM10007914_05680</name>
</gene>
<dbReference type="RefSeq" id="WP_096038669.1">
    <property type="nucleotide sequence ID" value="NZ_BJXY01000005.1"/>
</dbReference>
<sequence length="225" mass="24757">MANLAKRSALISISALSLLLSGCNLLGESSMAEPAKSEPEQTVVSDLDFNQIMAQMQRNDEQEQYADTTQFNPNKHHKSLVNYVEQMALDLTDTMQVAPQDAAIAVTSFVDLDASLTTASQLGNQLSETFIHQLQKFGYSAVDFKTANLITVNKQGDFAFTRNTRKLAGTSIASHVLSGTLIYREDGVEINARVIDIQSKRLAASSRTFIPLYVLNKEDIYLSSN</sequence>
<evidence type="ECO:0000259" key="2">
    <source>
        <dbReference type="Pfam" id="PF17680"/>
    </source>
</evidence>
<organism evidence="3 4">
    <name type="scientific">Pseudoalteromonas tetraodonis GFC</name>
    <dbReference type="NCBI Taxonomy" id="1315271"/>
    <lineage>
        <taxon>Bacteria</taxon>
        <taxon>Pseudomonadati</taxon>
        <taxon>Pseudomonadota</taxon>
        <taxon>Gammaproteobacteria</taxon>
        <taxon>Alteromonadales</taxon>
        <taxon>Pseudoalteromonadaceae</taxon>
        <taxon>Pseudoalteromonas</taxon>
    </lineage>
</organism>
<keyword evidence="1" id="KW-0732">Signal</keyword>
<reference evidence="3" key="2">
    <citation type="submission" date="2023-01" db="EMBL/GenBank/DDBJ databases">
        <title>Draft genome sequence of Pseudoalteromonas tetraodonis strain NBRC 103034.</title>
        <authorList>
            <person name="Sun Q."/>
            <person name="Mori K."/>
        </authorList>
    </citation>
    <scope>NUCLEOTIDE SEQUENCE</scope>
    <source>
        <strain evidence="3">NBRC 103034</strain>
    </source>
</reference>
<reference evidence="3" key="1">
    <citation type="journal article" date="2014" name="Int. J. Syst. Evol. Microbiol.">
        <title>Complete genome sequence of Corynebacterium casei LMG S-19264T (=DSM 44701T), isolated from a smear-ripened cheese.</title>
        <authorList>
            <consortium name="US DOE Joint Genome Institute (JGI-PGF)"/>
            <person name="Walter F."/>
            <person name="Albersmeier A."/>
            <person name="Kalinowski J."/>
            <person name="Ruckert C."/>
        </authorList>
    </citation>
    <scope>NUCLEOTIDE SEQUENCE</scope>
    <source>
        <strain evidence="3">NBRC 103034</strain>
    </source>
</reference>
<dbReference type="AlphaFoldDB" id="A0AA37S0U6"/>
<dbReference type="EMBL" id="BSNE01000002">
    <property type="protein sequence ID" value="GLQ01687.1"/>
    <property type="molecule type" value="Genomic_DNA"/>
</dbReference>
<feature type="chain" id="PRO_5041237930" description="FlgO domain-containing protein" evidence="1">
    <location>
        <begin position="27"/>
        <end position="225"/>
    </location>
</feature>
<dbReference type="Proteomes" id="UP001161408">
    <property type="component" value="Unassembled WGS sequence"/>
</dbReference>
<comment type="caution">
    <text evidence="3">The sequence shown here is derived from an EMBL/GenBank/DDBJ whole genome shotgun (WGS) entry which is preliminary data.</text>
</comment>
<dbReference type="Pfam" id="PF17680">
    <property type="entry name" value="FlgO"/>
    <property type="match status" value="1"/>
</dbReference>
<dbReference type="PROSITE" id="PS51257">
    <property type="entry name" value="PROKAR_LIPOPROTEIN"/>
    <property type="match status" value="1"/>
</dbReference>
<dbReference type="InterPro" id="IPR041215">
    <property type="entry name" value="FlgO_dom"/>
</dbReference>
<protein>
    <recommendedName>
        <fullName evidence="2">FlgO domain-containing protein</fullName>
    </recommendedName>
</protein>
<feature type="signal peptide" evidence="1">
    <location>
        <begin position="1"/>
        <end position="26"/>
    </location>
</feature>
<proteinExistence type="predicted"/>
<evidence type="ECO:0000313" key="4">
    <source>
        <dbReference type="Proteomes" id="UP001161408"/>
    </source>
</evidence>
<name>A0AA37S0U6_9GAMM</name>